<organism evidence="1">
    <name type="scientific">freshwater metagenome</name>
    <dbReference type="NCBI Taxonomy" id="449393"/>
    <lineage>
        <taxon>unclassified sequences</taxon>
        <taxon>metagenomes</taxon>
        <taxon>ecological metagenomes</taxon>
    </lineage>
</organism>
<accession>A0A6J7M9E1</accession>
<evidence type="ECO:0000313" key="1">
    <source>
        <dbReference type="EMBL" id="CAB4975119.1"/>
    </source>
</evidence>
<dbReference type="EMBL" id="CAFBON010000010">
    <property type="protein sequence ID" value="CAB4975119.1"/>
    <property type="molecule type" value="Genomic_DNA"/>
</dbReference>
<dbReference type="Gene3D" id="3.40.50.150">
    <property type="entry name" value="Vaccinia Virus protein VP39"/>
    <property type="match status" value="1"/>
</dbReference>
<name>A0A6J7M9E1_9ZZZZ</name>
<proteinExistence type="predicted"/>
<dbReference type="AlphaFoldDB" id="A0A6J7M9E1"/>
<dbReference type="InterPro" id="IPR029063">
    <property type="entry name" value="SAM-dependent_MTases_sf"/>
</dbReference>
<dbReference type="CDD" id="cd02440">
    <property type="entry name" value="AdoMet_MTases"/>
    <property type="match status" value="1"/>
</dbReference>
<dbReference type="Pfam" id="PF13489">
    <property type="entry name" value="Methyltransf_23"/>
    <property type="match status" value="1"/>
</dbReference>
<gene>
    <name evidence="1" type="ORF">UFOPK3954_00191</name>
</gene>
<reference evidence="1" key="1">
    <citation type="submission" date="2020-05" db="EMBL/GenBank/DDBJ databases">
        <authorList>
            <person name="Chiriac C."/>
            <person name="Salcher M."/>
            <person name="Ghai R."/>
            <person name="Kavagutti S V."/>
        </authorList>
    </citation>
    <scope>NUCLEOTIDE SEQUENCE</scope>
</reference>
<protein>
    <submittedName>
        <fullName evidence="1">Unannotated protein</fullName>
    </submittedName>
</protein>
<dbReference type="SUPFAM" id="SSF53335">
    <property type="entry name" value="S-adenosyl-L-methionine-dependent methyltransferases"/>
    <property type="match status" value="1"/>
</dbReference>
<sequence length="194" mass="21944">MSADRFGAAYYRRFYEHDPVHTATSIGHLAQAVMSLSAWWGIRVGSALDVGAGPGFWRDWFREHHPTVRYVSTDVSEYACEQYAHDQRDISQWAPGKPFDLVVCHGVLQYLNNEQASAAILNLATATGHLLYLEVPTKHDHEHVIDAGSTDLDCHWRSGDWYRRRLAPHFLQVGAGLWAQRSGAVPFYELESCC</sequence>